<keyword evidence="1" id="KW-0812">Transmembrane</keyword>
<keyword evidence="4" id="KW-1185">Reference proteome</keyword>
<dbReference type="EMBL" id="JAEAOA010000188">
    <property type="protein sequence ID" value="KAK3611210.1"/>
    <property type="molecule type" value="Genomic_DNA"/>
</dbReference>
<proteinExistence type="predicted"/>
<dbReference type="PROSITE" id="PS50017">
    <property type="entry name" value="DEATH_DOMAIN"/>
    <property type="match status" value="1"/>
</dbReference>
<dbReference type="InterPro" id="IPR000488">
    <property type="entry name" value="Death_dom"/>
</dbReference>
<reference evidence="3" key="1">
    <citation type="journal article" date="2021" name="Genome Biol. Evol.">
        <title>A High-Quality Reference Genome for a Parasitic Bivalve with Doubly Uniparental Inheritance (Bivalvia: Unionida).</title>
        <authorList>
            <person name="Smith C.H."/>
        </authorList>
    </citation>
    <scope>NUCLEOTIDE SEQUENCE</scope>
    <source>
        <strain evidence="3">CHS0354</strain>
    </source>
</reference>
<comment type="caution">
    <text evidence="3">The sequence shown here is derived from an EMBL/GenBank/DDBJ whole genome shotgun (WGS) entry which is preliminary data.</text>
</comment>
<feature type="domain" description="Death" evidence="2">
    <location>
        <begin position="354"/>
        <end position="419"/>
    </location>
</feature>
<dbReference type="Gene3D" id="1.10.533.10">
    <property type="entry name" value="Death Domain, Fas"/>
    <property type="match status" value="1"/>
</dbReference>
<dbReference type="Proteomes" id="UP001195483">
    <property type="component" value="Unassembled WGS sequence"/>
</dbReference>
<accession>A0AAE0TIV9</accession>
<evidence type="ECO:0000256" key="1">
    <source>
        <dbReference type="SAM" id="Phobius"/>
    </source>
</evidence>
<dbReference type="CDD" id="cd01670">
    <property type="entry name" value="Death"/>
    <property type="match status" value="1"/>
</dbReference>
<organism evidence="3 4">
    <name type="scientific">Potamilus streckersoni</name>
    <dbReference type="NCBI Taxonomy" id="2493646"/>
    <lineage>
        <taxon>Eukaryota</taxon>
        <taxon>Metazoa</taxon>
        <taxon>Spiralia</taxon>
        <taxon>Lophotrochozoa</taxon>
        <taxon>Mollusca</taxon>
        <taxon>Bivalvia</taxon>
        <taxon>Autobranchia</taxon>
        <taxon>Heteroconchia</taxon>
        <taxon>Palaeoheterodonta</taxon>
        <taxon>Unionida</taxon>
        <taxon>Unionoidea</taxon>
        <taxon>Unionidae</taxon>
        <taxon>Ambleminae</taxon>
        <taxon>Lampsilini</taxon>
        <taxon>Potamilus</taxon>
    </lineage>
</organism>
<reference evidence="3" key="2">
    <citation type="journal article" date="2021" name="Genome Biol. Evol.">
        <title>Developing a high-quality reference genome for a parasitic bivalve with doubly uniparental inheritance (Bivalvia: Unionida).</title>
        <authorList>
            <person name="Smith C.H."/>
        </authorList>
    </citation>
    <scope>NUCLEOTIDE SEQUENCE</scope>
    <source>
        <strain evidence="3">CHS0354</strain>
        <tissue evidence="3">Mantle</tissue>
    </source>
</reference>
<feature type="transmembrane region" description="Helical" evidence="1">
    <location>
        <begin position="207"/>
        <end position="228"/>
    </location>
</feature>
<keyword evidence="1" id="KW-1133">Transmembrane helix</keyword>
<evidence type="ECO:0000313" key="4">
    <source>
        <dbReference type="Proteomes" id="UP001195483"/>
    </source>
</evidence>
<dbReference type="GO" id="GO:0007165">
    <property type="term" value="P:signal transduction"/>
    <property type="evidence" value="ECO:0007669"/>
    <property type="project" value="InterPro"/>
</dbReference>
<evidence type="ECO:0000313" key="3">
    <source>
        <dbReference type="EMBL" id="KAK3611210.1"/>
    </source>
</evidence>
<keyword evidence="1" id="KW-0472">Membrane</keyword>
<sequence length="420" mass="47158">MGRMIPPCNAKEGWFYKKGRFCSKCHKCPGGHGRDMTKQVLNTTETQGDLECTKCEVCPANTYNNGGREGCNKCLDNCAIRNRHDCPEKATHLCGECLDGHYEEYNIPDNPSTCIPCTAKDISVIPACANLTTLTPSRAEATFPYTTLIKETVADTTRLNAKTTKYSYIHKGATPENGHVFGKNDSAIVQNKAVEAKYDNSAGVDSISLLAASVSIFALLALFVIWMIRYYKKRRRRRQFETDANVRTVLSSKTPLTIGTSQNSVDSSLLESTSGNSVDCPLPADTSGNSEDEVIVIFDDLRLDNELETDSKPVPKEMDRNRWIHRQELLKSKVFIHQLCAKSWISLDREYQVLCLSKKDIQLLEKEAHNRCWPPAELNFKILAKWTQVKGNQATVQALCDALFANKHYDIIEDIMKENQ</sequence>
<dbReference type="InterPro" id="IPR011029">
    <property type="entry name" value="DEATH-like_dom_sf"/>
</dbReference>
<gene>
    <name evidence="3" type="ORF">CHS0354_002106</name>
</gene>
<name>A0AAE0TIV9_9BIVA</name>
<dbReference type="AlphaFoldDB" id="A0AAE0TIV9"/>
<protein>
    <recommendedName>
        <fullName evidence="2">Death domain-containing protein</fullName>
    </recommendedName>
</protein>
<evidence type="ECO:0000259" key="2">
    <source>
        <dbReference type="PROSITE" id="PS50017"/>
    </source>
</evidence>
<reference evidence="3" key="3">
    <citation type="submission" date="2023-05" db="EMBL/GenBank/DDBJ databases">
        <authorList>
            <person name="Smith C.H."/>
        </authorList>
    </citation>
    <scope>NUCLEOTIDE SEQUENCE</scope>
    <source>
        <strain evidence="3">CHS0354</strain>
        <tissue evidence="3">Mantle</tissue>
    </source>
</reference>
<dbReference type="SUPFAM" id="SSF47986">
    <property type="entry name" value="DEATH domain"/>
    <property type="match status" value="1"/>
</dbReference>